<feature type="domain" description="DUF4166" evidence="1">
    <location>
        <begin position="35"/>
        <end position="217"/>
    </location>
</feature>
<dbReference type="AlphaFoldDB" id="A0A6H9WPB6"/>
<proteinExistence type="predicted"/>
<evidence type="ECO:0000313" key="2">
    <source>
        <dbReference type="EMBL" id="KAB1647871.1"/>
    </source>
</evidence>
<evidence type="ECO:0000313" key="3">
    <source>
        <dbReference type="Proteomes" id="UP000431744"/>
    </source>
</evidence>
<dbReference type="EMBL" id="WBJY01000003">
    <property type="protein sequence ID" value="KAB1647871.1"/>
    <property type="molecule type" value="Genomic_DNA"/>
</dbReference>
<sequence length="223" mass="23509">MAGRAGRAHPPPGGPAAGAERSVLLTAIGDNAGRLHPQVHAYLQALGGSMRGEGVFDAAGSRFGRIGLLARPVMGPGLLVTGKGRSVPFELEGAGARVAGGHTAIRMRRTLWFATGPQSFGDVLVPGREPGTVRNVLGDAGRVELLLACAVTRQGWFRMRSVASYVRVGRLRVRLPSALGVRADVCNGYDAERACHTVAVRVRNPLLGTVLGYRGAFRFRPVV</sequence>
<dbReference type="InterPro" id="IPR025311">
    <property type="entry name" value="DUF4166"/>
</dbReference>
<name>A0A6H9WPB6_9MICO</name>
<organism evidence="2 3">
    <name type="scientific">Pseudoclavibacter endophyticus</name>
    <dbReference type="NCBI Taxonomy" id="1778590"/>
    <lineage>
        <taxon>Bacteria</taxon>
        <taxon>Bacillati</taxon>
        <taxon>Actinomycetota</taxon>
        <taxon>Actinomycetes</taxon>
        <taxon>Micrococcales</taxon>
        <taxon>Microbacteriaceae</taxon>
        <taxon>Pseudoclavibacter</taxon>
    </lineage>
</organism>
<reference evidence="2 3" key="1">
    <citation type="submission" date="2019-09" db="EMBL/GenBank/DDBJ databases">
        <title>Phylogeny of genus Pseudoclavibacter and closely related genus.</title>
        <authorList>
            <person name="Li Y."/>
        </authorList>
    </citation>
    <scope>NUCLEOTIDE SEQUENCE [LARGE SCALE GENOMIC DNA]</scope>
    <source>
        <strain evidence="2 3">EGI 60007</strain>
    </source>
</reference>
<dbReference type="OrthoDB" id="2448833at2"/>
<protein>
    <submittedName>
        <fullName evidence="2">DUF4166 domain-containing protein</fullName>
    </submittedName>
</protein>
<dbReference type="RefSeq" id="WP_158029764.1">
    <property type="nucleotide sequence ID" value="NZ_BMHG01000001.1"/>
</dbReference>
<evidence type="ECO:0000259" key="1">
    <source>
        <dbReference type="Pfam" id="PF13761"/>
    </source>
</evidence>
<dbReference type="Pfam" id="PF13761">
    <property type="entry name" value="DUF4166"/>
    <property type="match status" value="1"/>
</dbReference>
<keyword evidence="3" id="KW-1185">Reference proteome</keyword>
<dbReference type="Proteomes" id="UP000431744">
    <property type="component" value="Unassembled WGS sequence"/>
</dbReference>
<comment type="caution">
    <text evidence="2">The sequence shown here is derived from an EMBL/GenBank/DDBJ whole genome shotgun (WGS) entry which is preliminary data.</text>
</comment>
<accession>A0A6H9WPB6</accession>
<gene>
    <name evidence="2" type="ORF">F8O04_12700</name>
</gene>